<organism evidence="3 4">
    <name type="scientific">Phanerochaete sordida</name>
    <dbReference type="NCBI Taxonomy" id="48140"/>
    <lineage>
        <taxon>Eukaryota</taxon>
        <taxon>Fungi</taxon>
        <taxon>Dikarya</taxon>
        <taxon>Basidiomycota</taxon>
        <taxon>Agaricomycotina</taxon>
        <taxon>Agaricomycetes</taxon>
        <taxon>Polyporales</taxon>
        <taxon>Phanerochaetaceae</taxon>
        <taxon>Phanerochaete</taxon>
    </lineage>
</organism>
<dbReference type="InterPro" id="IPR011009">
    <property type="entry name" value="Kinase-like_dom_sf"/>
</dbReference>
<dbReference type="Proteomes" id="UP000703269">
    <property type="component" value="Unassembled WGS sequence"/>
</dbReference>
<reference evidence="3 4" key="1">
    <citation type="submission" date="2021-08" db="EMBL/GenBank/DDBJ databases">
        <title>Draft Genome Sequence of Phanerochaete sordida strain YK-624.</title>
        <authorList>
            <person name="Mori T."/>
            <person name="Dohra H."/>
            <person name="Suzuki T."/>
            <person name="Kawagishi H."/>
            <person name="Hirai H."/>
        </authorList>
    </citation>
    <scope>NUCLEOTIDE SEQUENCE [LARGE SCALE GENOMIC DNA]</scope>
    <source>
        <strain evidence="3 4">YK-624</strain>
    </source>
</reference>
<dbReference type="AlphaFoldDB" id="A0A9P3GHE8"/>
<dbReference type="OrthoDB" id="2803047at2759"/>
<dbReference type="GO" id="GO:0005524">
    <property type="term" value="F:ATP binding"/>
    <property type="evidence" value="ECO:0007669"/>
    <property type="project" value="InterPro"/>
</dbReference>
<evidence type="ECO:0000313" key="4">
    <source>
        <dbReference type="Proteomes" id="UP000703269"/>
    </source>
</evidence>
<dbReference type="Pfam" id="PF17667">
    <property type="entry name" value="Pkinase_fungal"/>
    <property type="match status" value="1"/>
</dbReference>
<accession>A0A9P3GHE8</accession>
<proteinExistence type="predicted"/>
<evidence type="ECO:0000259" key="2">
    <source>
        <dbReference type="PROSITE" id="PS50011"/>
    </source>
</evidence>
<feature type="domain" description="Protein kinase" evidence="2">
    <location>
        <begin position="283"/>
        <end position="667"/>
    </location>
</feature>
<keyword evidence="4" id="KW-1185">Reference proteome</keyword>
<dbReference type="PROSITE" id="PS50011">
    <property type="entry name" value="PROTEIN_KINASE_DOM"/>
    <property type="match status" value="1"/>
</dbReference>
<feature type="region of interest" description="Disordered" evidence="1">
    <location>
        <begin position="762"/>
        <end position="827"/>
    </location>
</feature>
<dbReference type="PANTHER" id="PTHR38248">
    <property type="entry name" value="FUNK1 6"/>
    <property type="match status" value="1"/>
</dbReference>
<evidence type="ECO:0000256" key="1">
    <source>
        <dbReference type="SAM" id="MobiDB-lite"/>
    </source>
</evidence>
<dbReference type="EMBL" id="BPQB01000045">
    <property type="protein sequence ID" value="GJE95060.1"/>
    <property type="molecule type" value="Genomic_DNA"/>
</dbReference>
<dbReference type="Gene3D" id="1.10.510.10">
    <property type="entry name" value="Transferase(Phosphotransferase) domain 1"/>
    <property type="match status" value="1"/>
</dbReference>
<dbReference type="PANTHER" id="PTHR38248:SF2">
    <property type="entry name" value="FUNK1 11"/>
    <property type="match status" value="1"/>
</dbReference>
<evidence type="ECO:0000313" key="3">
    <source>
        <dbReference type="EMBL" id="GJE95060.1"/>
    </source>
</evidence>
<dbReference type="InterPro" id="IPR040976">
    <property type="entry name" value="Pkinase_fungal"/>
</dbReference>
<sequence>MLYDLQETVTEIPTDYFRQNLLLDLMSPIHPRDVVTIMRNKGYIRDDRWSLWPMDPCDTLDPTTQKLMHEDKVFQPLETLAKQVLEAFHQLQDEKGSPRSNASFVFKCNPSRAPKSDARSDVLSRPDTYGIEADAEAVTDARIRALWAQIALPGEFKKNAPGADTNDNNTKILWSMHHIMRDDASRRFVLGFTIENRSMRWWYCSRSEVFVTKEIDFFAEQELVCDFFLRVMLGERSQLGWDSTMRPAPSTKAQETTQYDITVHDVSSDKLIERTFRTKRLIWNYGADALRGRGTRVWAAVEVINKKETMDMVVVKEAWRDESRLPEGKLAADIRKQILTRGPKDVKVLDALFMETVAYGDVLIDGAVDSTAAFKPCRANAPLPEKLSVIHVSVGNKHKRRIVGAARLGHQVIDKKAKRRSSVVKYPTKIHHRTVFKDVGEPLLQVESLKDVFTSLSQVITGLKLLHRYGWVHRDISYGNVLRVKEYTKITDIEYAKEVSETSTHRGVRTGTPYFMAIEVATGSYMFMPEKQAEVTSAVDDEDLVADLDNNTKAAKSAAPLEQPPIPPPISEKHSEGVKPVIYFRHNPLHDLESVAWLSLYSVVVPEFEISKRRRGEAAYTAAEWATLMENQHALAYQAFCDPMDRISIVKTSGYLARDLEGLHPTVAQIIGEISGMFDDLAQAHRRAETTVEPGPDNVLQTYSYQVAKQMGDRIKDIQRHLDRENLTLIRDVSKRRYIPAAPRQAEGDQSAPTRDDVQIANDTQREAEPEAGSAEEEREEDTGRRTKARRLTHSDDAASSSRTLPPIESLANRILAAKDNGSDSDS</sequence>
<gene>
    <name evidence="3" type="ORF">PsYK624_112390</name>
</gene>
<dbReference type="InterPro" id="IPR000719">
    <property type="entry name" value="Prot_kinase_dom"/>
</dbReference>
<dbReference type="GO" id="GO:0004672">
    <property type="term" value="F:protein kinase activity"/>
    <property type="evidence" value="ECO:0007669"/>
    <property type="project" value="InterPro"/>
</dbReference>
<comment type="caution">
    <text evidence="3">The sequence shown here is derived from an EMBL/GenBank/DDBJ whole genome shotgun (WGS) entry which is preliminary data.</text>
</comment>
<protein>
    <recommendedName>
        <fullName evidence="2">Protein kinase domain-containing protein</fullName>
    </recommendedName>
</protein>
<dbReference type="SUPFAM" id="SSF56112">
    <property type="entry name" value="Protein kinase-like (PK-like)"/>
    <property type="match status" value="1"/>
</dbReference>
<name>A0A9P3GHE8_9APHY</name>